<feature type="compositionally biased region" description="Polar residues" evidence="5">
    <location>
        <begin position="554"/>
        <end position="584"/>
    </location>
</feature>
<comment type="subcellular location">
    <subcellularLocation>
        <location evidence="1">Nucleus</location>
    </subcellularLocation>
</comment>
<feature type="region of interest" description="Disordered" evidence="5">
    <location>
        <begin position="527"/>
        <end position="636"/>
    </location>
</feature>
<feature type="region of interest" description="Disordered" evidence="5">
    <location>
        <begin position="40"/>
        <end position="63"/>
    </location>
</feature>
<feature type="compositionally biased region" description="Pro residues" evidence="5">
    <location>
        <begin position="274"/>
        <end position="290"/>
    </location>
</feature>
<feature type="region of interest" description="Disordered" evidence="5">
    <location>
        <begin position="184"/>
        <end position="216"/>
    </location>
</feature>
<comment type="similarity">
    <text evidence="2">Belongs to the FIP1 family.</text>
</comment>
<evidence type="ECO:0000259" key="6">
    <source>
        <dbReference type="Pfam" id="PF05182"/>
    </source>
</evidence>
<proteinExistence type="inferred from homology"/>
<dbReference type="PANTHER" id="PTHR13484:SF0">
    <property type="entry name" value="PRE-MRNA 3'-END-PROCESSING FACTOR FIP1"/>
    <property type="match status" value="1"/>
</dbReference>
<keyword evidence="3" id="KW-0507">mRNA processing</keyword>
<feature type="compositionally biased region" description="Basic and acidic residues" evidence="5">
    <location>
        <begin position="774"/>
        <end position="815"/>
    </location>
</feature>
<evidence type="ECO:0000256" key="5">
    <source>
        <dbReference type="SAM" id="MobiDB-lite"/>
    </source>
</evidence>
<dbReference type="GeneID" id="10529099"/>
<dbReference type="HOGENOM" id="CLU_305679_0_0_1"/>
<feature type="compositionally biased region" description="Basic residues" evidence="5">
    <location>
        <begin position="816"/>
        <end position="828"/>
    </location>
</feature>
<feature type="compositionally biased region" description="Low complexity" evidence="5">
    <location>
        <begin position="712"/>
        <end position="722"/>
    </location>
</feature>
<accession>E3JXY9</accession>
<feature type="compositionally biased region" description="Low complexity" evidence="5">
    <location>
        <begin position="593"/>
        <end position="607"/>
    </location>
</feature>
<dbReference type="GO" id="GO:0006397">
    <property type="term" value="P:mRNA processing"/>
    <property type="evidence" value="ECO:0007669"/>
    <property type="project" value="UniProtKB-KW"/>
</dbReference>
<dbReference type="RefSeq" id="XP_003321333.2">
    <property type="nucleotide sequence ID" value="XM_003321285.2"/>
</dbReference>
<dbReference type="PANTHER" id="PTHR13484">
    <property type="entry name" value="FIP1-LIKE 1 PROTEIN"/>
    <property type="match status" value="1"/>
</dbReference>
<feature type="compositionally biased region" description="Basic and acidic residues" evidence="5">
    <location>
        <begin position="829"/>
        <end position="852"/>
    </location>
</feature>
<dbReference type="InParanoid" id="E3JXY9"/>
<evidence type="ECO:0000313" key="7">
    <source>
        <dbReference type="EMBL" id="EFP76914.2"/>
    </source>
</evidence>
<feature type="compositionally biased region" description="Basic and acidic residues" evidence="5">
    <location>
        <begin position="859"/>
        <end position="870"/>
    </location>
</feature>
<dbReference type="VEuPathDB" id="FungiDB:PGTG_02375"/>
<gene>
    <name evidence="7" type="ORF">PGTG_02375</name>
</gene>
<feature type="compositionally biased region" description="Basic and acidic residues" evidence="5">
    <location>
        <begin position="738"/>
        <end position="749"/>
    </location>
</feature>
<name>E3JXY9_PUCGT</name>
<dbReference type="GO" id="GO:0005847">
    <property type="term" value="C:mRNA cleavage and polyadenylation specificity factor complex"/>
    <property type="evidence" value="ECO:0000318"/>
    <property type="project" value="GO_Central"/>
</dbReference>
<evidence type="ECO:0000256" key="3">
    <source>
        <dbReference type="ARBA" id="ARBA00022664"/>
    </source>
</evidence>
<reference key="1">
    <citation type="submission" date="2007-01" db="EMBL/GenBank/DDBJ databases">
        <title>The Genome Sequence of Puccinia graminis f. sp. tritici Strain CRL 75-36-700-3.</title>
        <authorList>
            <consortium name="The Broad Institute Genome Sequencing Platform"/>
            <person name="Birren B."/>
            <person name="Lander E."/>
            <person name="Galagan J."/>
            <person name="Nusbaum C."/>
            <person name="Devon K."/>
            <person name="Cuomo C."/>
            <person name="Jaffe D."/>
            <person name="Butler J."/>
            <person name="Alvarez P."/>
            <person name="Gnerre S."/>
            <person name="Grabherr M."/>
            <person name="Mauceli E."/>
            <person name="Brockman W."/>
            <person name="Young S."/>
            <person name="LaButti K."/>
            <person name="Sykes S."/>
            <person name="DeCaprio D."/>
            <person name="Crawford M."/>
            <person name="Koehrsen M."/>
            <person name="Engels R."/>
            <person name="Montgomery P."/>
            <person name="Pearson M."/>
            <person name="Howarth C."/>
            <person name="Larson L."/>
            <person name="White J."/>
            <person name="Zeng Q."/>
            <person name="Kodira C."/>
            <person name="Yandava C."/>
            <person name="Alvarado L."/>
            <person name="O'Leary S."/>
            <person name="Szabo L."/>
            <person name="Dean R."/>
            <person name="Schein J."/>
        </authorList>
    </citation>
    <scope>NUCLEOTIDE SEQUENCE</scope>
    <source>
        <strain>CRL 75-36-700-3</strain>
    </source>
</reference>
<protein>
    <recommendedName>
        <fullName evidence="6">Pre-mRNA polyadenylation factor Fip1 domain-containing protein</fullName>
    </recommendedName>
</protein>
<feature type="compositionally biased region" description="Pro residues" evidence="5">
    <location>
        <begin position="245"/>
        <end position="259"/>
    </location>
</feature>
<dbReference type="KEGG" id="pgr:PGTG_02375"/>
<dbReference type="AlphaFoldDB" id="E3JXY9"/>
<evidence type="ECO:0000313" key="8">
    <source>
        <dbReference type="Proteomes" id="UP000008783"/>
    </source>
</evidence>
<keyword evidence="4" id="KW-0539">Nucleus</keyword>
<evidence type="ECO:0000256" key="1">
    <source>
        <dbReference type="ARBA" id="ARBA00004123"/>
    </source>
</evidence>
<dbReference type="EMBL" id="DS178266">
    <property type="protein sequence ID" value="EFP76914.2"/>
    <property type="molecule type" value="Genomic_DNA"/>
</dbReference>
<feature type="region of interest" description="Disordered" evidence="5">
    <location>
        <begin position="694"/>
        <end position="870"/>
    </location>
</feature>
<evidence type="ECO:0000256" key="2">
    <source>
        <dbReference type="ARBA" id="ARBA00007459"/>
    </source>
</evidence>
<dbReference type="InterPro" id="IPR007854">
    <property type="entry name" value="Fip1_dom"/>
</dbReference>
<sequence>MDDPPPKKLGLEVRATPPFSRFHARQGRAQLPSIQNEQLQKRFHPIPNVPKTTGEVGKPAGGQLVQPAVEPTRAPLNLPGKPISPVPATIPTTTEQVHRAFELASNALIPPEPLPIPLPSHPVEPATAPVTQAPPIQATIDKHSQNQSIDIDGTGMVDEEEEVGDEQGLLEDSDEDLDIILEGDTSVAPTAPPSRPSTQPLRFETPQDSVPLVRSNEQLNVTTEYKPLERVDLKLVDPASLLPLKPSPMPVAQPTPSPRHTPHHNSHNRLPTPENFPAPGTPPPQPPGELKPPDLQADNPVIPSGYDDKDGSALMNFDFDALPESEKGWKKPGAHLADWFNYGFDKTTWRTYVMKQKRLRKEEGWAANPFVAFAMGNVEQAWAGLPPELKGVMMGIIMGNLLGSRNNNHAPQMPRSVPPMMVMNPMMQGMEMGGYVIKQDPGGASEQTEDLSALYGDDMDPREQHHHEQQRMQDQMRHMQHMNHMGMGAGFMPGMDLAAMFGNPDHPMFMNGPSFNGMMEMPHMQHIPAQMQQQQQQQQQQQTQQQPIGLGPSINMTKPPSLNSTPIFTPVNPVQTIQTGTRPNSPGILPPISSSTAGPATHTATPGDSPGLLAMPSPASARGRGARPGGRGRGNTQASAFMAAAAARGWGRVISASNSVTTLAPVPAIPLLSPKIDPPVQATLATAIPVATTPVSSCASVRPVSPLPLNVPTGPRRAAPASGAPPPRGPHGVPGGYFDKDAAGGREDAGLDYGGGGGDSPREDRKSISRRHSHNSERDRSEKDSQRFERGEDPADRSRSKSRDKELVDEKEILHKSSKSRHRHRARSKSKDPVEHRSSCEKGDKEKDETGHKPSKYANGEKESAESSGD</sequence>
<dbReference type="Proteomes" id="UP000008783">
    <property type="component" value="Unassembled WGS sequence"/>
</dbReference>
<dbReference type="InterPro" id="IPR051187">
    <property type="entry name" value="Pre-mRNA_3'-end_processing_reg"/>
</dbReference>
<dbReference type="STRING" id="418459.E3JXY9"/>
<organism evidence="7 8">
    <name type="scientific">Puccinia graminis f. sp. tritici (strain CRL 75-36-700-3 / race SCCL)</name>
    <name type="common">Black stem rust fungus</name>
    <dbReference type="NCBI Taxonomy" id="418459"/>
    <lineage>
        <taxon>Eukaryota</taxon>
        <taxon>Fungi</taxon>
        <taxon>Dikarya</taxon>
        <taxon>Basidiomycota</taxon>
        <taxon>Pucciniomycotina</taxon>
        <taxon>Pucciniomycetes</taxon>
        <taxon>Pucciniales</taxon>
        <taxon>Pucciniaceae</taxon>
        <taxon>Puccinia</taxon>
    </lineage>
</organism>
<reference evidence="8" key="2">
    <citation type="journal article" date="2011" name="Proc. Natl. Acad. Sci. U.S.A.">
        <title>Obligate biotrophy features unraveled by the genomic analysis of rust fungi.</title>
        <authorList>
            <person name="Duplessis S."/>
            <person name="Cuomo C.A."/>
            <person name="Lin Y.-C."/>
            <person name="Aerts A."/>
            <person name="Tisserant E."/>
            <person name="Veneault-Fourrey C."/>
            <person name="Joly D.L."/>
            <person name="Hacquard S."/>
            <person name="Amselem J."/>
            <person name="Cantarel B.L."/>
            <person name="Chiu R."/>
            <person name="Coutinho P.M."/>
            <person name="Feau N."/>
            <person name="Field M."/>
            <person name="Frey P."/>
            <person name="Gelhaye E."/>
            <person name="Goldberg J."/>
            <person name="Grabherr M.G."/>
            <person name="Kodira C.D."/>
            <person name="Kohler A."/>
            <person name="Kuees U."/>
            <person name="Lindquist E.A."/>
            <person name="Lucas S.M."/>
            <person name="Mago R."/>
            <person name="Mauceli E."/>
            <person name="Morin E."/>
            <person name="Murat C."/>
            <person name="Pangilinan J.L."/>
            <person name="Park R."/>
            <person name="Pearson M."/>
            <person name="Quesneville H."/>
            <person name="Rouhier N."/>
            <person name="Sakthikumar S."/>
            <person name="Salamov A.A."/>
            <person name="Schmutz J."/>
            <person name="Selles B."/>
            <person name="Shapiro H."/>
            <person name="Tanguay P."/>
            <person name="Tuskan G.A."/>
            <person name="Henrissat B."/>
            <person name="Van de Peer Y."/>
            <person name="Rouze P."/>
            <person name="Ellis J.G."/>
            <person name="Dodds P.N."/>
            <person name="Schein J.E."/>
            <person name="Zhong S."/>
            <person name="Hamelin R.C."/>
            <person name="Grigoriev I.V."/>
            <person name="Szabo L.J."/>
            <person name="Martin F."/>
        </authorList>
    </citation>
    <scope>NUCLEOTIDE SEQUENCE [LARGE SCALE GENOMIC DNA]</scope>
    <source>
        <strain evidence="8">CRL 75-36-700-3 / race SCCL</strain>
    </source>
</reference>
<dbReference type="Pfam" id="PF05182">
    <property type="entry name" value="Fip1"/>
    <property type="match status" value="1"/>
</dbReference>
<keyword evidence="8" id="KW-1185">Reference proteome</keyword>
<feature type="domain" description="Pre-mRNA polyadenylation factor Fip1" evidence="6">
    <location>
        <begin position="318"/>
        <end position="360"/>
    </location>
</feature>
<dbReference type="OrthoDB" id="2507772at2759"/>
<feature type="compositionally biased region" description="Low complexity" evidence="5">
    <location>
        <begin position="530"/>
        <end position="546"/>
    </location>
</feature>
<evidence type="ECO:0000256" key="4">
    <source>
        <dbReference type="ARBA" id="ARBA00023242"/>
    </source>
</evidence>
<feature type="region of interest" description="Disordered" evidence="5">
    <location>
        <begin position="240"/>
        <end position="305"/>
    </location>
</feature>